<proteinExistence type="inferred from homology"/>
<dbReference type="InterPro" id="IPR010723">
    <property type="entry name" value="HemN_C"/>
</dbReference>
<dbReference type="SFLD" id="SFLDS00029">
    <property type="entry name" value="Radical_SAM"/>
    <property type="match status" value="1"/>
</dbReference>
<reference evidence="4 5" key="1">
    <citation type="journal article" date="2021" name="Sci. Rep.">
        <title>The distribution of antibiotic resistance genes in chicken gut microbiota commensals.</title>
        <authorList>
            <person name="Juricova H."/>
            <person name="Matiasovicova J."/>
            <person name="Kubasova T."/>
            <person name="Cejkova D."/>
            <person name="Rychlik I."/>
        </authorList>
    </citation>
    <scope>NUCLEOTIDE SEQUENCE [LARGE SCALE GENOMIC DNA]</scope>
    <source>
        <strain evidence="4 5">An562</strain>
    </source>
</reference>
<evidence type="ECO:0000313" key="5">
    <source>
        <dbReference type="Proteomes" id="UP000777002"/>
    </source>
</evidence>
<dbReference type="SFLD" id="SFLDG01065">
    <property type="entry name" value="anaerobic_coproporphyrinogen-I"/>
    <property type="match status" value="1"/>
</dbReference>
<keyword evidence="2" id="KW-0479">Metal-binding</keyword>
<dbReference type="EMBL" id="JACJKX010000002">
    <property type="protein sequence ID" value="MBM6928091.1"/>
    <property type="molecule type" value="Genomic_DNA"/>
</dbReference>
<comment type="similarity">
    <text evidence="1">Belongs to the anaerobic coproporphyrinogen-III oxidase family. HemW subfamily.</text>
</comment>
<name>A0ABS2GTE2_9BURK</name>
<dbReference type="CDD" id="cd01335">
    <property type="entry name" value="Radical_SAM"/>
    <property type="match status" value="1"/>
</dbReference>
<dbReference type="InterPro" id="IPR007197">
    <property type="entry name" value="rSAM"/>
</dbReference>
<dbReference type="InterPro" id="IPR058240">
    <property type="entry name" value="rSAM_sf"/>
</dbReference>
<comment type="function">
    <text evidence="2">Probably acts as a heme chaperone, transferring heme to an unknown acceptor. Binds one molecule of heme per monomer, possibly covalently. Binds 1 [4Fe-4S] cluster. The cluster is coordinated with 3 cysteines and an exchangeable S-adenosyl-L-methionine.</text>
</comment>
<accession>A0ABS2GTE2</accession>
<evidence type="ECO:0000313" key="4">
    <source>
        <dbReference type="EMBL" id="MBM6928091.1"/>
    </source>
</evidence>
<keyword evidence="2" id="KW-0411">Iron-sulfur</keyword>
<feature type="domain" description="Radical SAM core" evidence="3">
    <location>
        <begin position="1"/>
        <end position="236"/>
    </location>
</feature>
<dbReference type="Gene3D" id="3.30.750.200">
    <property type="match status" value="1"/>
</dbReference>
<keyword evidence="2" id="KW-0143">Chaperone</keyword>
<keyword evidence="2" id="KW-0408">Iron</keyword>
<keyword evidence="2" id="KW-0004">4Fe-4S</keyword>
<keyword evidence="2" id="KW-0963">Cytoplasm</keyword>
<dbReference type="NCBIfam" id="TIGR00539">
    <property type="entry name" value="hemN_rel"/>
    <property type="match status" value="1"/>
</dbReference>
<dbReference type="PROSITE" id="PS51918">
    <property type="entry name" value="RADICAL_SAM"/>
    <property type="match status" value="1"/>
</dbReference>
<keyword evidence="2" id="KW-0349">Heme</keyword>
<dbReference type="SMART" id="SM00729">
    <property type="entry name" value="Elp3"/>
    <property type="match status" value="1"/>
</dbReference>
<evidence type="ECO:0000259" key="3">
    <source>
        <dbReference type="PROSITE" id="PS51918"/>
    </source>
</evidence>
<dbReference type="Pfam" id="PF04055">
    <property type="entry name" value="Radical_SAM"/>
    <property type="match status" value="1"/>
</dbReference>
<dbReference type="InterPro" id="IPR034505">
    <property type="entry name" value="Coproporphyrinogen-III_oxidase"/>
</dbReference>
<keyword evidence="2" id="KW-0949">S-adenosyl-L-methionine</keyword>
<keyword evidence="5" id="KW-1185">Reference proteome</keyword>
<organism evidence="4 5">
    <name type="scientific">Parasutterella secunda</name>
    <dbReference type="NCBI Taxonomy" id="626947"/>
    <lineage>
        <taxon>Bacteria</taxon>
        <taxon>Pseudomonadati</taxon>
        <taxon>Pseudomonadota</taxon>
        <taxon>Betaproteobacteria</taxon>
        <taxon>Burkholderiales</taxon>
        <taxon>Sutterellaceae</taxon>
        <taxon>Parasutterella</taxon>
    </lineage>
</organism>
<dbReference type="Pfam" id="PF06969">
    <property type="entry name" value="HemN_C"/>
    <property type="match status" value="1"/>
</dbReference>
<dbReference type="PANTHER" id="PTHR13932:SF5">
    <property type="entry name" value="RADICAL S-ADENOSYL METHIONINE DOMAIN-CONTAINING PROTEIN 1, MITOCHONDRIAL"/>
    <property type="match status" value="1"/>
</dbReference>
<dbReference type="SUPFAM" id="SSF102114">
    <property type="entry name" value="Radical SAM enzymes"/>
    <property type="match status" value="1"/>
</dbReference>
<evidence type="ECO:0000256" key="1">
    <source>
        <dbReference type="ARBA" id="ARBA00006100"/>
    </source>
</evidence>
<protein>
    <recommendedName>
        <fullName evidence="2">Heme chaperone HemW</fullName>
    </recommendedName>
</protein>
<comment type="subcellular location">
    <subcellularLocation>
        <location evidence="2">Cytoplasm</location>
    </subcellularLocation>
</comment>
<dbReference type="Proteomes" id="UP000777002">
    <property type="component" value="Unassembled WGS sequence"/>
</dbReference>
<dbReference type="InterPro" id="IPR006638">
    <property type="entry name" value="Elp3/MiaA/NifB-like_rSAM"/>
</dbReference>
<evidence type="ECO:0000256" key="2">
    <source>
        <dbReference type="RuleBase" id="RU364116"/>
    </source>
</evidence>
<dbReference type="SFLD" id="SFLDF00562">
    <property type="entry name" value="HemN-like__clustered_with_heat"/>
    <property type="match status" value="1"/>
</dbReference>
<dbReference type="SFLD" id="SFLDF00288">
    <property type="entry name" value="HemN-like__clustered_with_nucl"/>
    <property type="match status" value="1"/>
</dbReference>
<comment type="caution">
    <text evidence="4">The sequence shown here is derived from an EMBL/GenBank/DDBJ whole genome shotgun (WGS) entry which is preliminary data.</text>
</comment>
<sequence>MKSTDIPLSLYVHWPWCVRKCPYCDFNSHALPSNQDPSHEYVDALIADLKTSVELAQNRPLISIFIGGGTPSLIQPCELDRFLSAVSANFSLTPNIEITLEANPGTVDTEHFHAYHSIGINRLSMGIQSFNDELLKRLGRIHNSKEAHRAIQIAQETFDNFNLDVMFALPCQTLSELEFELQEAIRCQTTHLSFYQLTLEPNTIFAKHIPKGIPDTDTIEQMQDLVASTLESAGFDHYEVSGYAKPGRHCQHNLNYWQFGDYIACGAGAHSKITLKDGKILRQARYRQPVSYMQHAIRGSAIARKRIVDKEEQAFEFMLNVLRLRKGVALELISERTDLSLSDISENIQKAQNFGLMDNPLKRFVASDKGWNFLSDLQGIFL</sequence>
<dbReference type="InterPro" id="IPR004559">
    <property type="entry name" value="HemW-like"/>
</dbReference>
<dbReference type="RefSeq" id="WP_205049686.1">
    <property type="nucleotide sequence ID" value="NZ_JACJKX010000002.1"/>
</dbReference>
<dbReference type="PANTHER" id="PTHR13932">
    <property type="entry name" value="COPROPORPHYRINIGEN III OXIDASE"/>
    <property type="match status" value="1"/>
</dbReference>
<gene>
    <name evidence="4" type="primary">hemW</name>
    <name evidence="4" type="ORF">H5985_02230</name>
</gene>